<dbReference type="InterPro" id="IPR038765">
    <property type="entry name" value="Papain-like_cys_pep_sf"/>
</dbReference>
<evidence type="ECO:0000313" key="2">
    <source>
        <dbReference type="EMBL" id="TGB14171.1"/>
    </source>
</evidence>
<gene>
    <name evidence="2" type="ORF">E4099_08770</name>
</gene>
<dbReference type="PANTHER" id="PTHR11786">
    <property type="entry name" value="N-HYDROXYARYLAMINE O-ACETYLTRANSFERASE"/>
    <property type="match status" value="1"/>
</dbReference>
<dbReference type="EMBL" id="SRID01000054">
    <property type="protein sequence ID" value="TGB14171.1"/>
    <property type="molecule type" value="Genomic_DNA"/>
</dbReference>
<sequence>MRTEERTLDVVGYLARLGVERPEEPTVDALFALHRAHVERIPYEAWDIPLRGPIELDPLESVAKIFRGRGGYCFQLNNAFAELLGALGYDVARHRAGVQVRPEDAPPGRHGNHMALTVRCEGRAWLVDVGLGDALHEPLPLRPGTYRQGPLTFVLDHSELIPGGWRLTHDPKGSFVLVDIATEPTTVEEFGRVYLEKLDFIHEQVRKYGFLRSPSVYLRDADGVHELSYCMLRRVEDSVEEREVATEDEWFGTLSEVFGLTLEDARERTELWDRIHPAHLHWRERQREMGRTA</sequence>
<dbReference type="Gene3D" id="2.40.128.150">
    <property type="entry name" value="Cysteine proteinases"/>
    <property type="match status" value="1"/>
</dbReference>
<dbReference type="Pfam" id="PF00797">
    <property type="entry name" value="Acetyltransf_2"/>
    <property type="match status" value="1"/>
</dbReference>
<dbReference type="Proteomes" id="UP000297948">
    <property type="component" value="Unassembled WGS sequence"/>
</dbReference>
<organism evidence="2 3">
    <name type="scientific">Streptomyces palmae</name>
    <dbReference type="NCBI Taxonomy" id="1701085"/>
    <lineage>
        <taxon>Bacteria</taxon>
        <taxon>Bacillati</taxon>
        <taxon>Actinomycetota</taxon>
        <taxon>Actinomycetes</taxon>
        <taxon>Kitasatosporales</taxon>
        <taxon>Streptomycetaceae</taxon>
        <taxon>Streptomyces</taxon>
    </lineage>
</organism>
<dbReference type="OrthoDB" id="7181050at2"/>
<protein>
    <submittedName>
        <fullName evidence="2">Arylamine N-acetyltransferase</fullName>
    </submittedName>
</protein>
<dbReference type="InterPro" id="IPR001447">
    <property type="entry name" value="Arylamine_N-AcTrfase"/>
</dbReference>
<comment type="similarity">
    <text evidence="1">Belongs to the arylamine N-acetyltransferase family.</text>
</comment>
<keyword evidence="3" id="KW-1185">Reference proteome</keyword>
<dbReference type="RefSeq" id="WP_135338407.1">
    <property type="nucleotide sequence ID" value="NZ_JBHLTX010000026.1"/>
</dbReference>
<keyword evidence="2" id="KW-0808">Transferase</keyword>
<evidence type="ECO:0000256" key="1">
    <source>
        <dbReference type="ARBA" id="ARBA00006547"/>
    </source>
</evidence>
<proteinExistence type="inferred from homology"/>
<dbReference type="AlphaFoldDB" id="A0A4Z0H9L8"/>
<comment type="caution">
    <text evidence="2">The sequence shown here is derived from an EMBL/GenBank/DDBJ whole genome shotgun (WGS) entry which is preliminary data.</text>
</comment>
<dbReference type="GO" id="GO:0016407">
    <property type="term" value="F:acetyltransferase activity"/>
    <property type="evidence" value="ECO:0007669"/>
    <property type="project" value="InterPro"/>
</dbReference>
<dbReference type="SUPFAM" id="SSF54001">
    <property type="entry name" value="Cysteine proteinases"/>
    <property type="match status" value="1"/>
</dbReference>
<dbReference type="PANTHER" id="PTHR11786:SF0">
    <property type="entry name" value="ARYLAMINE N-ACETYLTRANSFERASE 4-RELATED"/>
    <property type="match status" value="1"/>
</dbReference>
<reference evidence="2 3" key="1">
    <citation type="submission" date="2019-03" db="EMBL/GenBank/DDBJ databases">
        <authorList>
            <person name="Gonzalez-Pimentel J.L."/>
        </authorList>
    </citation>
    <scope>NUCLEOTIDE SEQUENCE [LARGE SCALE GENOMIC DNA]</scope>
    <source>
        <strain evidence="2 3">JCM 31289</strain>
    </source>
</reference>
<accession>A0A4Z0H9L8</accession>
<evidence type="ECO:0000313" key="3">
    <source>
        <dbReference type="Proteomes" id="UP000297948"/>
    </source>
</evidence>
<dbReference type="Gene3D" id="3.30.2140.10">
    <property type="entry name" value="Arylamine N-acetyltransferase"/>
    <property type="match status" value="1"/>
</dbReference>
<name>A0A4Z0H9L8_9ACTN</name>